<keyword evidence="3" id="KW-1185">Reference proteome</keyword>
<dbReference type="PROSITE" id="PS52044">
    <property type="entry name" value="VLRF1"/>
    <property type="match status" value="1"/>
</dbReference>
<proteinExistence type="predicted"/>
<organism evidence="2 3">
    <name type="scientific">Marinoscillum luteum</name>
    <dbReference type="NCBI Taxonomy" id="861051"/>
    <lineage>
        <taxon>Bacteria</taxon>
        <taxon>Pseudomonadati</taxon>
        <taxon>Bacteroidota</taxon>
        <taxon>Cytophagia</taxon>
        <taxon>Cytophagales</taxon>
        <taxon>Reichenbachiellaceae</taxon>
        <taxon>Marinoscillum</taxon>
    </lineage>
</organism>
<gene>
    <name evidence="2" type="ORF">ACHKAR_02745</name>
</gene>
<dbReference type="Pfam" id="PF18826">
    <property type="entry name" value="bVLRF1"/>
    <property type="match status" value="1"/>
</dbReference>
<dbReference type="EMBL" id="JBIPKE010000011">
    <property type="protein sequence ID" value="MFH6982336.1"/>
    <property type="molecule type" value="Genomic_DNA"/>
</dbReference>
<dbReference type="InterPro" id="IPR041175">
    <property type="entry name" value="VLRF1/Vms1"/>
</dbReference>
<evidence type="ECO:0000313" key="2">
    <source>
        <dbReference type="EMBL" id="MFH6982336.1"/>
    </source>
</evidence>
<feature type="domain" description="VLRF1" evidence="1">
    <location>
        <begin position="66"/>
        <end position="206"/>
    </location>
</feature>
<reference evidence="2 3" key="1">
    <citation type="journal article" date="2013" name="Int. J. Syst. Evol. Microbiol.">
        <title>Marinoscillum luteum sp. nov., isolated from marine sediment.</title>
        <authorList>
            <person name="Cha I.T."/>
            <person name="Park S.J."/>
            <person name="Kim S.J."/>
            <person name="Kim J.G."/>
            <person name="Jung M.Y."/>
            <person name="Shin K.S."/>
            <person name="Kwon K.K."/>
            <person name="Yang S.H."/>
            <person name="Seo Y.S."/>
            <person name="Rhee S.K."/>
        </authorList>
    </citation>
    <scope>NUCLEOTIDE SEQUENCE [LARGE SCALE GENOMIC DNA]</scope>
    <source>
        <strain evidence="2 3">KCTC 23939</strain>
    </source>
</reference>
<evidence type="ECO:0000313" key="3">
    <source>
        <dbReference type="Proteomes" id="UP001610063"/>
    </source>
</evidence>
<dbReference type="Proteomes" id="UP001610063">
    <property type="component" value="Unassembled WGS sequence"/>
</dbReference>
<protein>
    <recommendedName>
        <fullName evidence="1">VLRF1 domain-containing protein</fullName>
    </recommendedName>
</protein>
<dbReference type="RefSeq" id="WP_395416075.1">
    <property type="nucleotide sequence ID" value="NZ_JBIPKE010000011.1"/>
</dbReference>
<sequence length="225" mass="25977">MDQLKANLYHLPISELMDMVKREFPHAVYDLKRHLVVLNDEHNESLGFIRLPLHLTVRKDFSIPEQAACVLYLTIESGNAAICIMHGSNNVYHTTFSAYMTRKKQGFSQIKYLNKKGKSRAGSRVRLAATTEFFEKINLTLTELLEAHQVSRVALNCNATLIPYLYQSRVLFPIDKKDPILYKIPLHIPQSNFTNLEAAIRKLRAPMLFYDPAHAERMELFMLKD</sequence>
<evidence type="ECO:0000259" key="1">
    <source>
        <dbReference type="PROSITE" id="PS52044"/>
    </source>
</evidence>
<comment type="caution">
    <text evidence="2">The sequence shown here is derived from an EMBL/GenBank/DDBJ whole genome shotgun (WGS) entry which is preliminary data.</text>
</comment>
<accession>A0ABW7N417</accession>
<name>A0ABW7N417_9BACT</name>